<keyword evidence="1" id="KW-0808">Transferase</keyword>
<reference evidence="1" key="1">
    <citation type="submission" date="2022-07" db="EMBL/GenBank/DDBJ databases">
        <title>Phylogenomic reconstructions and comparative analyses of Kickxellomycotina fungi.</title>
        <authorList>
            <person name="Reynolds N.K."/>
            <person name="Stajich J.E."/>
            <person name="Barry K."/>
            <person name="Grigoriev I.V."/>
            <person name="Crous P."/>
            <person name="Smith M.E."/>
        </authorList>
    </citation>
    <scope>NUCLEOTIDE SEQUENCE</scope>
    <source>
        <strain evidence="1">CBS 109366</strain>
    </source>
</reference>
<comment type="caution">
    <text evidence="1">The sequence shown here is derived from an EMBL/GenBank/DDBJ whole genome shotgun (WGS) entry which is preliminary data.</text>
</comment>
<keyword evidence="1" id="KW-0012">Acyltransferase</keyword>
<name>A0ACC1K7M7_9FUNG</name>
<dbReference type="EC" id="2.3.1.4" evidence="1"/>
<sequence>MQRAGGSYYVVVIEDLAAQRIAASGTLLVERKMLHGCGTVGHIEDIVVASGQERKRFGQTIVTRLLAISAAVGCYKTILDCDDSNVAFYEKCGMTRRAVQMALYAPKQ</sequence>
<proteinExistence type="predicted"/>
<organism evidence="1 2">
    <name type="scientific">Coemansia nantahalensis</name>
    <dbReference type="NCBI Taxonomy" id="2789366"/>
    <lineage>
        <taxon>Eukaryota</taxon>
        <taxon>Fungi</taxon>
        <taxon>Fungi incertae sedis</taxon>
        <taxon>Zoopagomycota</taxon>
        <taxon>Kickxellomycotina</taxon>
        <taxon>Kickxellomycetes</taxon>
        <taxon>Kickxellales</taxon>
        <taxon>Kickxellaceae</taxon>
        <taxon>Coemansia</taxon>
    </lineage>
</organism>
<protein>
    <submittedName>
        <fullName evidence="1">Glucosamine-phosphate N-acetyltransferase-like protein</fullName>
        <ecNumber evidence="1">2.3.1.4</ecNumber>
    </submittedName>
</protein>
<gene>
    <name evidence="1" type="primary">GNA1</name>
    <name evidence="1" type="ORF">IWQ57_000541</name>
</gene>
<dbReference type="EMBL" id="JANBUJ010000038">
    <property type="protein sequence ID" value="KAJ2775102.1"/>
    <property type="molecule type" value="Genomic_DNA"/>
</dbReference>
<evidence type="ECO:0000313" key="1">
    <source>
        <dbReference type="EMBL" id="KAJ2775102.1"/>
    </source>
</evidence>
<accession>A0ACC1K7M7</accession>
<keyword evidence="2" id="KW-1185">Reference proteome</keyword>
<dbReference type="Proteomes" id="UP001140234">
    <property type="component" value="Unassembled WGS sequence"/>
</dbReference>
<evidence type="ECO:0000313" key="2">
    <source>
        <dbReference type="Proteomes" id="UP001140234"/>
    </source>
</evidence>